<protein>
    <submittedName>
        <fullName evidence="2">Type I-C CRISPR-associated protein Cas8c/Csd1</fullName>
    </submittedName>
</protein>
<dbReference type="CDD" id="cd09757">
    <property type="entry name" value="Cas8c_I-C"/>
    <property type="match status" value="1"/>
</dbReference>
<dbReference type="NCBIfam" id="TIGR01863">
    <property type="entry name" value="cas_Csd1"/>
    <property type="match status" value="1"/>
</dbReference>
<evidence type="ECO:0000313" key="3">
    <source>
        <dbReference type="Proteomes" id="UP000435648"/>
    </source>
</evidence>
<proteinExistence type="predicted"/>
<reference evidence="2 3" key="1">
    <citation type="submission" date="2019-12" db="EMBL/GenBank/DDBJ databases">
        <title>The genome of Stappia indica PHM037.</title>
        <authorList>
            <person name="Kacar D."/>
            <person name="Galan B."/>
            <person name="Canedo L."/>
            <person name="Rodriguez P."/>
            <person name="de la Calle F."/>
            <person name="Garcia J.L."/>
        </authorList>
    </citation>
    <scope>NUCLEOTIDE SEQUENCE [LARGE SCALE GENOMIC DNA]</scope>
    <source>
        <strain evidence="2 3">PHM037</strain>
    </source>
</reference>
<accession>A0A857C6M4</accession>
<dbReference type="KEGG" id="siw:GH266_09200"/>
<gene>
    <name evidence="2" type="primary">cas8c</name>
    <name evidence="2" type="ORF">GH266_09200</name>
</gene>
<dbReference type="EMBL" id="CP046908">
    <property type="protein sequence ID" value="QGZ34676.1"/>
    <property type="molecule type" value="Genomic_DNA"/>
</dbReference>
<sequence>MSMLTALVGAYDRMLERGEVPPFGYSQEKISFLVSLTRDGRPAIAPVDLREGTGRKRLPRMMAVPRPEKRTSGIAPNYLWDKTSYVLGLTAGAGKRTGQEHSAFVASHREWLAGTQDPGLTALLAFLDWWRPEMFADLDWPEEMKDQNIVFALEEERLRGLCLHDRPAARRIWERLQAGGTASQAVCLATGTVGPVARLHPAIKGVWGAQSSGASIVSFNLDAFTSYGHEQGDNAPVSEAAAFAYVAALNRFLERDSGHRIQVGDASTVFWADGSGAAVAEAVFSGIFAEAPGGAAMDSAVDENVEAAKVGTILDKIRQGLPVDEFRPDLPQGVRFHVLGLAPNAARLSVRFYVEDEFAVLAERYARHIARLRVEPPARDAAPSMWRLLIETATLRKSENIRPNLAGEWMRAILTDAPYPLTLMSSVLERLRADGDVNALRVGILKSVLIRNFAKTLKGEVPVSLDLDCREPGYLLGRLFAVYEQVQTAALGRNVNATIKDKYYGAASSQPRKVFAHLASGSMPHLSRIGKQRPGHRVVLERAIADIMEVMSPGDDPFPAHLPDRQQSLFALGYYHQRNAFFPSKSDKTDKTGAAEPAGEDAA</sequence>
<evidence type="ECO:0000313" key="2">
    <source>
        <dbReference type="EMBL" id="QGZ34676.1"/>
    </source>
</evidence>
<dbReference type="RefSeq" id="WP_158193641.1">
    <property type="nucleotide sequence ID" value="NZ_CP046908.1"/>
</dbReference>
<feature type="region of interest" description="Disordered" evidence="1">
    <location>
        <begin position="583"/>
        <end position="603"/>
    </location>
</feature>
<dbReference type="Proteomes" id="UP000435648">
    <property type="component" value="Chromosome"/>
</dbReference>
<dbReference type="AlphaFoldDB" id="A0A857C6M4"/>
<dbReference type="InterPro" id="IPR010144">
    <property type="entry name" value="CRISPR-assoc_prot_Csd1-typ"/>
</dbReference>
<organism evidence="2 3">
    <name type="scientific">Stappia indica</name>
    <dbReference type="NCBI Taxonomy" id="538381"/>
    <lineage>
        <taxon>Bacteria</taxon>
        <taxon>Pseudomonadati</taxon>
        <taxon>Pseudomonadota</taxon>
        <taxon>Alphaproteobacteria</taxon>
        <taxon>Hyphomicrobiales</taxon>
        <taxon>Stappiaceae</taxon>
        <taxon>Stappia</taxon>
    </lineage>
</organism>
<evidence type="ECO:0000256" key="1">
    <source>
        <dbReference type="SAM" id="MobiDB-lite"/>
    </source>
</evidence>
<name>A0A857C6M4_9HYPH</name>
<dbReference type="OrthoDB" id="9778918at2"/>
<dbReference type="Pfam" id="PF09709">
    <property type="entry name" value="Cas_Csd1"/>
    <property type="match status" value="1"/>
</dbReference>